<accession>A0ACD5XGN4</accession>
<reference evidence="1" key="2">
    <citation type="submission" date="2025-09" db="UniProtKB">
        <authorList>
            <consortium name="EnsemblPlants"/>
        </authorList>
    </citation>
    <scope>IDENTIFICATION</scope>
</reference>
<keyword evidence="2" id="KW-1185">Reference proteome</keyword>
<dbReference type="EnsemblPlants" id="AVESA.00010b.r2.4DG0790330.1">
    <property type="protein sequence ID" value="AVESA.00010b.r2.4DG0790330.1.CDS"/>
    <property type="gene ID" value="AVESA.00010b.r2.4DG0790330"/>
</dbReference>
<organism evidence="1 2">
    <name type="scientific">Avena sativa</name>
    <name type="common">Oat</name>
    <dbReference type="NCBI Taxonomy" id="4498"/>
    <lineage>
        <taxon>Eukaryota</taxon>
        <taxon>Viridiplantae</taxon>
        <taxon>Streptophyta</taxon>
        <taxon>Embryophyta</taxon>
        <taxon>Tracheophyta</taxon>
        <taxon>Spermatophyta</taxon>
        <taxon>Magnoliopsida</taxon>
        <taxon>Liliopsida</taxon>
        <taxon>Poales</taxon>
        <taxon>Poaceae</taxon>
        <taxon>BOP clade</taxon>
        <taxon>Pooideae</taxon>
        <taxon>Poodae</taxon>
        <taxon>Poeae</taxon>
        <taxon>Poeae Chloroplast Group 1 (Aveneae type)</taxon>
        <taxon>Aveninae</taxon>
        <taxon>Avena</taxon>
    </lineage>
</organism>
<evidence type="ECO:0000313" key="1">
    <source>
        <dbReference type="EnsemblPlants" id="AVESA.00010b.r2.4DG0790330.1.CDS"/>
    </source>
</evidence>
<sequence length="545" mass="61559">MEEEQGREPPAQDPPSSGPGGGGEKGAPCEECGQQPWKYRCPGCSRLTCSLPCVQAHKRRTACSGKRPRTDPVPLSQFDDNQLLSDYNLLEETSQVRESAHRLIVGFGRNYGGGDGATLPSWLFFLRKAAQRRGVRLFFLPRGMTRREQNQSRHFHRKDIICWTLEWRFNSTDIILTDHRIDEHESLLSLLEKHLSPTPLKDQLTPYRNAELRDLKLFIQKSAKDSKSPYRQLNIEEPLRTQLRGTLIVEYPTINVFLPSDTCEFEIEEPINKIRNEQPPGSSNDSPPIEGTEFQEEEIEEGEMVPETQVIDLKDCGPSRTTNLSPLTVISESMVDSNKRDSSVLSYIRSLGLDGQQGKLNQHSKIAPTTPCGSTETKSCTKVYPLDSEESFEGWSLQRQDIDLKDHATSHPANICLAKVTNPNTDSSGLCPISILASDGLSGPQDEYYQQNKLTPNTTPEALKRRSLVKVYPLDMDTEYTQEGLLSEAPNQEFELDVRDACEDLFGGMDPDDFLNFDLEIMDEESFEIRSPFKIWDDLEEGEIP</sequence>
<protein>
    <submittedName>
        <fullName evidence="1">Uncharacterized protein</fullName>
    </submittedName>
</protein>
<evidence type="ECO:0000313" key="2">
    <source>
        <dbReference type="Proteomes" id="UP001732700"/>
    </source>
</evidence>
<reference evidence="1" key="1">
    <citation type="submission" date="2021-05" db="EMBL/GenBank/DDBJ databases">
        <authorList>
            <person name="Scholz U."/>
            <person name="Mascher M."/>
            <person name="Fiebig A."/>
        </authorList>
    </citation>
    <scope>NUCLEOTIDE SEQUENCE [LARGE SCALE GENOMIC DNA]</scope>
</reference>
<dbReference type="Proteomes" id="UP001732700">
    <property type="component" value="Chromosome 4D"/>
</dbReference>
<proteinExistence type="predicted"/>
<name>A0ACD5XGN4_AVESA</name>